<name>A0ABQ9DTM5_9PASS</name>
<dbReference type="EMBL" id="WHWB01031811">
    <property type="protein sequence ID" value="KAJ7427846.1"/>
    <property type="molecule type" value="Genomic_DNA"/>
</dbReference>
<dbReference type="Proteomes" id="UP001145742">
    <property type="component" value="Unassembled WGS sequence"/>
</dbReference>
<keyword evidence="2" id="KW-1185">Reference proteome</keyword>
<evidence type="ECO:0000313" key="2">
    <source>
        <dbReference type="Proteomes" id="UP001145742"/>
    </source>
</evidence>
<dbReference type="PANTHER" id="PTHR33332">
    <property type="entry name" value="REVERSE TRANSCRIPTASE DOMAIN-CONTAINING PROTEIN"/>
    <property type="match status" value="1"/>
</dbReference>
<organism evidence="1 2">
    <name type="scientific">Willisornis vidua</name>
    <name type="common">Xingu scale-backed antbird</name>
    <dbReference type="NCBI Taxonomy" id="1566151"/>
    <lineage>
        <taxon>Eukaryota</taxon>
        <taxon>Metazoa</taxon>
        <taxon>Chordata</taxon>
        <taxon>Craniata</taxon>
        <taxon>Vertebrata</taxon>
        <taxon>Euteleostomi</taxon>
        <taxon>Archelosauria</taxon>
        <taxon>Archosauria</taxon>
        <taxon>Dinosauria</taxon>
        <taxon>Saurischia</taxon>
        <taxon>Theropoda</taxon>
        <taxon>Coelurosauria</taxon>
        <taxon>Aves</taxon>
        <taxon>Neognathae</taxon>
        <taxon>Neoaves</taxon>
        <taxon>Telluraves</taxon>
        <taxon>Australaves</taxon>
        <taxon>Passeriformes</taxon>
        <taxon>Thamnophilidae</taxon>
        <taxon>Willisornis</taxon>
    </lineage>
</organism>
<accession>A0ABQ9DTM5</accession>
<evidence type="ECO:0000313" key="1">
    <source>
        <dbReference type="EMBL" id="KAJ7427846.1"/>
    </source>
</evidence>
<comment type="caution">
    <text evidence="1">The sequence shown here is derived from an EMBL/GenBank/DDBJ whole genome shotgun (WGS) entry which is preliminary data.</text>
</comment>
<gene>
    <name evidence="1" type="ORF">WISP_03483</name>
</gene>
<sequence length="143" mass="16908">MDKSDWHNIIYLYLCKAFDTNLHNILVSRLERHGFDGRTIQWIRHWQDQHLDVQVETSDNPSGFKIFVGDLDNGIEGILFKFADDTKLCGVVNTLEGRGGIQWDPDRLQRWTYVNTIKFSKAKRKVLHLDRENPKHKYRLGRK</sequence>
<reference evidence="1" key="1">
    <citation type="submission" date="2019-10" db="EMBL/GenBank/DDBJ databases">
        <authorList>
            <person name="Soares A.E.R."/>
            <person name="Aleixo A."/>
            <person name="Schneider P."/>
            <person name="Miyaki C.Y."/>
            <person name="Schneider M.P."/>
            <person name="Mello C."/>
            <person name="Vasconcelos A.T.R."/>
        </authorList>
    </citation>
    <scope>NUCLEOTIDE SEQUENCE</scope>
    <source>
        <tissue evidence="1">Muscle</tissue>
    </source>
</reference>
<proteinExistence type="predicted"/>
<protein>
    <submittedName>
        <fullName evidence="1">Rna-directed dna polymerase from mobile element jockey-like</fullName>
    </submittedName>
</protein>